<dbReference type="GO" id="GO:0004526">
    <property type="term" value="F:ribonuclease P activity"/>
    <property type="evidence" value="ECO:0007669"/>
    <property type="project" value="UniProtKB-UniRule"/>
</dbReference>
<dbReference type="GO" id="GO:0042781">
    <property type="term" value="F:3'-tRNA processing endoribonuclease activity"/>
    <property type="evidence" value="ECO:0007669"/>
    <property type="project" value="TreeGrafter"/>
</dbReference>
<evidence type="ECO:0000313" key="10">
    <source>
        <dbReference type="Proteomes" id="UP000265926"/>
    </source>
</evidence>
<dbReference type="GO" id="GO:0030677">
    <property type="term" value="C:ribonuclease P complex"/>
    <property type="evidence" value="ECO:0007669"/>
    <property type="project" value="TreeGrafter"/>
</dbReference>
<sequence length="142" mass="16569">MQNNQEIKPSGSFSLNKEERLCSQKVIEKLFAEGESFLTFPVKVVYLKTELNTHFPAQAAFSVSKKSFKRAVRRNRIKRLMREAYRLNKHEFYQQLGDRQLAVFFIYVGKEMTNYAAIEGAFKKALKRLVKQLRDQAIDKAS</sequence>
<name>A0A399T7F3_9BACT</name>
<comment type="function">
    <text evidence="1 7">RNaseP catalyzes the removal of the 5'-leader sequence from pre-tRNA to produce the mature 5'-terminus. It can also cleave other RNA substrates such as 4.5S RNA. The protein component plays an auxiliary but essential role in vivo by binding to the 5'-leader sequence and broadening the substrate specificity of the ribozyme.</text>
</comment>
<comment type="caution">
    <text evidence="9">The sequence shown here is derived from an EMBL/GenBank/DDBJ whole genome shotgun (WGS) entry which is preliminary data.</text>
</comment>
<keyword evidence="3 7" id="KW-0540">Nuclease</keyword>
<dbReference type="InterPro" id="IPR014721">
    <property type="entry name" value="Ribsml_uS5_D2-typ_fold_subgr"/>
</dbReference>
<dbReference type="RefSeq" id="WP_119436531.1">
    <property type="nucleotide sequence ID" value="NZ_QWGR01000002.1"/>
</dbReference>
<keyword evidence="5 7" id="KW-0378">Hydrolase</keyword>
<organism evidence="9 10">
    <name type="scientific">Maribellus luteus</name>
    <dbReference type="NCBI Taxonomy" id="2305463"/>
    <lineage>
        <taxon>Bacteria</taxon>
        <taxon>Pseudomonadati</taxon>
        <taxon>Bacteroidota</taxon>
        <taxon>Bacteroidia</taxon>
        <taxon>Marinilabiliales</taxon>
        <taxon>Prolixibacteraceae</taxon>
        <taxon>Maribellus</taxon>
    </lineage>
</organism>
<dbReference type="InterPro" id="IPR020539">
    <property type="entry name" value="RNase_P_CS"/>
</dbReference>
<comment type="subunit">
    <text evidence="7">Consists of a catalytic RNA component (M1 or rnpB) and a protein subunit.</text>
</comment>
<evidence type="ECO:0000313" key="9">
    <source>
        <dbReference type="EMBL" id="RIJ49843.1"/>
    </source>
</evidence>
<keyword evidence="4 7" id="KW-0255">Endonuclease</keyword>
<dbReference type="AlphaFoldDB" id="A0A399T7F3"/>
<dbReference type="PANTHER" id="PTHR33992:SF1">
    <property type="entry name" value="RIBONUCLEASE P PROTEIN COMPONENT"/>
    <property type="match status" value="1"/>
</dbReference>
<protein>
    <recommendedName>
        <fullName evidence="7 8">Ribonuclease P protein component</fullName>
        <shortName evidence="7">RNase P protein</shortName>
        <shortName evidence="7">RNaseP protein</shortName>
        <ecNumber evidence="7 8">3.1.26.5</ecNumber>
    </recommendedName>
    <alternativeName>
        <fullName evidence="7">Protein C5</fullName>
    </alternativeName>
</protein>
<dbReference type="HAMAP" id="MF_00227">
    <property type="entry name" value="RNase_P"/>
    <property type="match status" value="1"/>
</dbReference>
<dbReference type="GO" id="GO:0001682">
    <property type="term" value="P:tRNA 5'-leader removal"/>
    <property type="evidence" value="ECO:0007669"/>
    <property type="project" value="UniProtKB-UniRule"/>
</dbReference>
<evidence type="ECO:0000256" key="5">
    <source>
        <dbReference type="ARBA" id="ARBA00022801"/>
    </source>
</evidence>
<proteinExistence type="inferred from homology"/>
<comment type="catalytic activity">
    <reaction evidence="7">
        <text>Endonucleolytic cleavage of RNA, removing 5'-extranucleotides from tRNA precursor.</text>
        <dbReference type="EC" id="3.1.26.5"/>
    </reaction>
</comment>
<dbReference type="Pfam" id="PF00825">
    <property type="entry name" value="Ribonuclease_P"/>
    <property type="match status" value="1"/>
</dbReference>
<keyword evidence="6 7" id="KW-0694">RNA-binding</keyword>
<dbReference type="Gene3D" id="3.30.230.10">
    <property type="match status" value="1"/>
</dbReference>
<dbReference type="SUPFAM" id="SSF54211">
    <property type="entry name" value="Ribosomal protein S5 domain 2-like"/>
    <property type="match status" value="1"/>
</dbReference>
<dbReference type="PANTHER" id="PTHR33992">
    <property type="entry name" value="RIBONUCLEASE P PROTEIN COMPONENT"/>
    <property type="match status" value="1"/>
</dbReference>
<dbReference type="NCBIfam" id="TIGR00188">
    <property type="entry name" value="rnpA"/>
    <property type="match status" value="1"/>
</dbReference>
<dbReference type="GO" id="GO:0000049">
    <property type="term" value="F:tRNA binding"/>
    <property type="evidence" value="ECO:0007669"/>
    <property type="project" value="UniProtKB-UniRule"/>
</dbReference>
<evidence type="ECO:0000256" key="4">
    <source>
        <dbReference type="ARBA" id="ARBA00022759"/>
    </source>
</evidence>
<evidence type="ECO:0000256" key="6">
    <source>
        <dbReference type="ARBA" id="ARBA00022884"/>
    </source>
</evidence>
<accession>A0A399T7F3</accession>
<keyword evidence="10" id="KW-1185">Reference proteome</keyword>
<dbReference type="InterPro" id="IPR020568">
    <property type="entry name" value="Ribosomal_Su5_D2-typ_SF"/>
</dbReference>
<dbReference type="OrthoDB" id="1524972at2"/>
<dbReference type="EC" id="3.1.26.5" evidence="7 8"/>
<evidence type="ECO:0000256" key="2">
    <source>
        <dbReference type="ARBA" id="ARBA00022694"/>
    </source>
</evidence>
<evidence type="ECO:0000256" key="7">
    <source>
        <dbReference type="HAMAP-Rule" id="MF_00227"/>
    </source>
</evidence>
<dbReference type="InterPro" id="IPR000100">
    <property type="entry name" value="RNase_P"/>
</dbReference>
<dbReference type="PROSITE" id="PS00648">
    <property type="entry name" value="RIBONUCLEASE_P"/>
    <property type="match status" value="1"/>
</dbReference>
<dbReference type="Proteomes" id="UP000265926">
    <property type="component" value="Unassembled WGS sequence"/>
</dbReference>
<gene>
    <name evidence="7 9" type="primary">rnpA</name>
    <name evidence="9" type="ORF">D1614_03630</name>
</gene>
<evidence type="ECO:0000256" key="3">
    <source>
        <dbReference type="ARBA" id="ARBA00022722"/>
    </source>
</evidence>
<keyword evidence="2 7" id="KW-0819">tRNA processing</keyword>
<evidence type="ECO:0000256" key="8">
    <source>
        <dbReference type="NCBIfam" id="TIGR00188"/>
    </source>
</evidence>
<evidence type="ECO:0000256" key="1">
    <source>
        <dbReference type="ARBA" id="ARBA00002663"/>
    </source>
</evidence>
<reference evidence="9 10" key="1">
    <citation type="submission" date="2018-08" db="EMBL/GenBank/DDBJ databases">
        <title>Pallidiluteibacterium maritimus gen. nov., sp. nov., isolated from coastal sediment.</title>
        <authorList>
            <person name="Zhou L.Y."/>
        </authorList>
    </citation>
    <scope>NUCLEOTIDE SEQUENCE [LARGE SCALE GENOMIC DNA]</scope>
    <source>
        <strain evidence="9 10">XSD2</strain>
    </source>
</reference>
<dbReference type="EMBL" id="QWGR01000002">
    <property type="protein sequence ID" value="RIJ49843.1"/>
    <property type="molecule type" value="Genomic_DNA"/>
</dbReference>
<comment type="similarity">
    <text evidence="7">Belongs to the RnpA family.</text>
</comment>